<evidence type="ECO:0000313" key="5">
    <source>
        <dbReference type="Proteomes" id="UP001591681"/>
    </source>
</evidence>
<keyword evidence="5" id="KW-1185">Reference proteome</keyword>
<feature type="compositionally biased region" description="Low complexity" evidence="1">
    <location>
        <begin position="176"/>
        <end position="185"/>
    </location>
</feature>
<feature type="signal peptide" evidence="2">
    <location>
        <begin position="1"/>
        <end position="28"/>
    </location>
</feature>
<dbReference type="InterPro" id="IPR042307">
    <property type="entry name" value="Reeler_sf"/>
</dbReference>
<dbReference type="InterPro" id="IPR051237">
    <property type="entry name" value="Ferric-chelate_Red/DefProt"/>
</dbReference>
<dbReference type="PANTHER" id="PTHR45828:SF36">
    <property type="entry name" value="REELIN DOMAIN-CONTAINING PROTEIN"/>
    <property type="match status" value="1"/>
</dbReference>
<dbReference type="EMBL" id="JBHFQA010000014">
    <property type="protein sequence ID" value="KAL2088096.1"/>
    <property type="molecule type" value="Genomic_DNA"/>
</dbReference>
<keyword evidence="2" id="KW-0732">Signal</keyword>
<dbReference type="Pfam" id="PF02014">
    <property type="entry name" value="Reeler"/>
    <property type="match status" value="1"/>
</dbReference>
<evidence type="ECO:0000259" key="3">
    <source>
        <dbReference type="PROSITE" id="PS51019"/>
    </source>
</evidence>
<sequence>MLPHKRTGCGYLWSVWLLVCVFERCVDAYPTGAPSSVCVSMLPNHGVGPQSTGSPFNLTVNASTYRHGELITVYIGSSETYRGILLQARSADSSAAVGSWINLPSHFQTLKCGTEASALTHSSARDRGGGKDVFTWRPPNTGAPQVLRFWATVVKDEDTFWTEIKSSALHLDASESSPNGSDPTGGSSGSGGAAGSKDHLAGCVSVIVTAMCVWLAACV</sequence>
<name>A0ABD1JMZ4_9TELE</name>
<reference evidence="4 5" key="1">
    <citation type="submission" date="2024-09" db="EMBL/GenBank/DDBJ databases">
        <title>A chromosome-level genome assembly of Gray's grenadier anchovy, Coilia grayii.</title>
        <authorList>
            <person name="Fu Z."/>
        </authorList>
    </citation>
    <scope>NUCLEOTIDE SEQUENCE [LARGE SCALE GENOMIC DNA]</scope>
    <source>
        <strain evidence="4">G4</strain>
        <tissue evidence="4">Muscle</tissue>
    </source>
</reference>
<protein>
    <recommendedName>
        <fullName evidence="3">Reelin domain-containing protein</fullName>
    </recommendedName>
</protein>
<gene>
    <name evidence="4" type="ORF">ACEWY4_016924</name>
</gene>
<accession>A0ABD1JMZ4</accession>
<feature type="region of interest" description="Disordered" evidence="1">
    <location>
        <begin position="172"/>
        <end position="193"/>
    </location>
</feature>
<evidence type="ECO:0000256" key="1">
    <source>
        <dbReference type="SAM" id="MobiDB-lite"/>
    </source>
</evidence>
<dbReference type="PROSITE" id="PS51019">
    <property type="entry name" value="REELIN"/>
    <property type="match status" value="1"/>
</dbReference>
<organism evidence="4 5">
    <name type="scientific">Coilia grayii</name>
    <name type="common">Gray's grenadier anchovy</name>
    <dbReference type="NCBI Taxonomy" id="363190"/>
    <lineage>
        <taxon>Eukaryota</taxon>
        <taxon>Metazoa</taxon>
        <taxon>Chordata</taxon>
        <taxon>Craniata</taxon>
        <taxon>Vertebrata</taxon>
        <taxon>Euteleostomi</taxon>
        <taxon>Actinopterygii</taxon>
        <taxon>Neopterygii</taxon>
        <taxon>Teleostei</taxon>
        <taxon>Clupei</taxon>
        <taxon>Clupeiformes</taxon>
        <taxon>Clupeoidei</taxon>
        <taxon>Engraulidae</taxon>
        <taxon>Coilinae</taxon>
        <taxon>Coilia</taxon>
    </lineage>
</organism>
<comment type="caution">
    <text evidence="4">The sequence shown here is derived from an EMBL/GenBank/DDBJ whole genome shotgun (WGS) entry which is preliminary data.</text>
</comment>
<evidence type="ECO:0000256" key="2">
    <source>
        <dbReference type="SAM" id="SignalP"/>
    </source>
</evidence>
<dbReference type="Proteomes" id="UP001591681">
    <property type="component" value="Unassembled WGS sequence"/>
</dbReference>
<feature type="chain" id="PRO_5044799431" description="Reelin domain-containing protein" evidence="2">
    <location>
        <begin position="29"/>
        <end position="219"/>
    </location>
</feature>
<feature type="domain" description="Reelin" evidence="3">
    <location>
        <begin position="19"/>
        <end position="184"/>
    </location>
</feature>
<dbReference type="PANTHER" id="PTHR45828">
    <property type="entry name" value="CYTOCHROME B561/FERRIC REDUCTASE TRANSMEMBRANE"/>
    <property type="match status" value="1"/>
</dbReference>
<evidence type="ECO:0000313" key="4">
    <source>
        <dbReference type="EMBL" id="KAL2088096.1"/>
    </source>
</evidence>
<dbReference type="InterPro" id="IPR002861">
    <property type="entry name" value="Reeler_dom"/>
</dbReference>
<dbReference type="CDD" id="cd08544">
    <property type="entry name" value="Reeler"/>
    <property type="match status" value="1"/>
</dbReference>
<dbReference type="AlphaFoldDB" id="A0ABD1JMZ4"/>
<proteinExistence type="predicted"/>
<dbReference type="Gene3D" id="2.60.40.4060">
    <property type="entry name" value="Reeler domain"/>
    <property type="match status" value="1"/>
</dbReference>